<dbReference type="EMBL" id="PVNK01000194">
    <property type="protein sequence ID" value="PRP93128.1"/>
    <property type="molecule type" value="Genomic_DNA"/>
</dbReference>
<dbReference type="RefSeq" id="WP_106393773.1">
    <property type="nucleotide sequence ID" value="NZ_PVNK01000194.1"/>
</dbReference>
<name>A0A2S9XJS6_9BACT</name>
<dbReference type="InterPro" id="IPR023128">
    <property type="entry name" value="Prot_N_Gln_amidohydro_ab_roll"/>
</dbReference>
<dbReference type="GO" id="GO:0008418">
    <property type="term" value="F:protein-N-terminal asparagine amidohydrolase activity"/>
    <property type="evidence" value="ECO:0007669"/>
    <property type="project" value="InterPro"/>
</dbReference>
<evidence type="ECO:0000256" key="4">
    <source>
        <dbReference type="ARBA" id="ARBA00021247"/>
    </source>
</evidence>
<feature type="domain" description="Protein N-terminal glutamine amidohydrolase alpha beta roll" evidence="9">
    <location>
        <begin position="7"/>
        <end position="188"/>
    </location>
</feature>
<evidence type="ECO:0000256" key="3">
    <source>
        <dbReference type="ARBA" id="ARBA00012718"/>
    </source>
</evidence>
<comment type="similarity">
    <text evidence="1">Belongs to the NTAQ1 family.</text>
</comment>
<dbReference type="Pfam" id="PF09764">
    <property type="entry name" value="Nt_Gln_amidase"/>
    <property type="match status" value="1"/>
</dbReference>
<proteinExistence type="inferred from homology"/>
<evidence type="ECO:0000256" key="8">
    <source>
        <dbReference type="SAM" id="MobiDB-lite"/>
    </source>
</evidence>
<evidence type="ECO:0000256" key="7">
    <source>
        <dbReference type="ARBA" id="ARBA00048768"/>
    </source>
</evidence>
<keyword evidence="5" id="KW-0378">Hydrolase</keyword>
<dbReference type="PANTHER" id="PTHR13035">
    <property type="entry name" value="PROTEIN N-TERMINAL GLUTAMINE AMIDOHYDROLASE"/>
    <property type="match status" value="1"/>
</dbReference>
<evidence type="ECO:0000259" key="9">
    <source>
        <dbReference type="Pfam" id="PF09764"/>
    </source>
</evidence>
<reference evidence="10 11" key="1">
    <citation type="submission" date="2018-03" db="EMBL/GenBank/DDBJ databases">
        <title>Draft Genome Sequences of the Obligatory Marine Myxobacteria Enhygromyxa salina SWB005.</title>
        <authorList>
            <person name="Poehlein A."/>
            <person name="Moghaddam J.A."/>
            <person name="Harms H."/>
            <person name="Alanjari M."/>
            <person name="Koenig G.M."/>
            <person name="Daniel R."/>
            <person name="Schaeberle T.F."/>
        </authorList>
    </citation>
    <scope>NUCLEOTIDE SEQUENCE [LARGE SCALE GENOMIC DNA]</scope>
    <source>
        <strain evidence="10 11">SWB005</strain>
    </source>
</reference>
<comment type="caution">
    <text evidence="10">The sequence shown here is derived from an EMBL/GenBank/DDBJ whole genome shotgun (WGS) entry which is preliminary data.</text>
</comment>
<evidence type="ECO:0000256" key="2">
    <source>
        <dbReference type="ARBA" id="ARBA00011245"/>
    </source>
</evidence>
<gene>
    <name evidence="10" type="ORF">ENSA5_45030</name>
</gene>
<feature type="region of interest" description="Disordered" evidence="8">
    <location>
        <begin position="133"/>
        <end position="165"/>
    </location>
</feature>
<accession>A0A2S9XJS6</accession>
<evidence type="ECO:0000256" key="5">
    <source>
        <dbReference type="ARBA" id="ARBA00022801"/>
    </source>
</evidence>
<dbReference type="Proteomes" id="UP000237968">
    <property type="component" value="Unassembled WGS sequence"/>
</dbReference>
<keyword evidence="11" id="KW-1185">Reference proteome</keyword>
<sequence length="200" mass="23018">MSTDPAYCPYYCEENVWHLCANPRFEGCDRRVLIISNRARRVAMWGQRLCSDPELPIAWDYHVILLVRQTQRGEHSPWQAWDLDSAEPSPRPASEWLDDSFRGTGLLPQQFTPRFRLVSCADYRRFLRSDRRHMRAPDGSPRATPPSWPPILGERPPGTLDDGSNLDRFFDTEDPDFLGALFSLTELRRWLATATSGPPS</sequence>
<comment type="subunit">
    <text evidence="2">Monomer.</text>
</comment>
<dbReference type="GO" id="GO:0070773">
    <property type="term" value="F:protein-N-terminal glutamine amidohydrolase activity"/>
    <property type="evidence" value="ECO:0007669"/>
    <property type="project" value="UniProtKB-EC"/>
</dbReference>
<dbReference type="GO" id="GO:0005829">
    <property type="term" value="C:cytosol"/>
    <property type="evidence" value="ECO:0007669"/>
    <property type="project" value="TreeGrafter"/>
</dbReference>
<dbReference type="InterPro" id="IPR037132">
    <property type="entry name" value="N_Gln_amidohydro_ab_roll_sf"/>
</dbReference>
<comment type="catalytic activity">
    <reaction evidence="7">
        <text>N-terminal L-glutaminyl-[protein] + H2O = N-terminal L-glutamyl-[protein] + NH4(+)</text>
        <dbReference type="Rhea" id="RHEA:50680"/>
        <dbReference type="Rhea" id="RHEA-COMP:12668"/>
        <dbReference type="Rhea" id="RHEA-COMP:12777"/>
        <dbReference type="ChEBI" id="CHEBI:15377"/>
        <dbReference type="ChEBI" id="CHEBI:28938"/>
        <dbReference type="ChEBI" id="CHEBI:64721"/>
        <dbReference type="ChEBI" id="CHEBI:64722"/>
        <dbReference type="EC" id="3.5.1.122"/>
    </reaction>
</comment>
<dbReference type="AlphaFoldDB" id="A0A2S9XJS6"/>
<evidence type="ECO:0000313" key="10">
    <source>
        <dbReference type="EMBL" id="PRP93128.1"/>
    </source>
</evidence>
<organism evidence="10 11">
    <name type="scientific">Enhygromyxa salina</name>
    <dbReference type="NCBI Taxonomy" id="215803"/>
    <lineage>
        <taxon>Bacteria</taxon>
        <taxon>Pseudomonadati</taxon>
        <taxon>Myxococcota</taxon>
        <taxon>Polyangia</taxon>
        <taxon>Nannocystales</taxon>
        <taxon>Nannocystaceae</taxon>
        <taxon>Enhygromyxa</taxon>
    </lineage>
</organism>
<dbReference type="EC" id="3.5.1.122" evidence="3"/>
<evidence type="ECO:0000256" key="6">
    <source>
        <dbReference type="ARBA" id="ARBA00029677"/>
    </source>
</evidence>
<evidence type="ECO:0000256" key="1">
    <source>
        <dbReference type="ARBA" id="ARBA00008985"/>
    </source>
</evidence>
<protein>
    <recommendedName>
        <fullName evidence="4">Protein N-terminal glutamine amidohydrolase</fullName>
        <ecNumber evidence="3">3.5.1.122</ecNumber>
    </recommendedName>
    <alternativeName>
        <fullName evidence="6">Protein NH2-terminal glutamine deamidase</fullName>
    </alternativeName>
</protein>
<dbReference type="InterPro" id="IPR039733">
    <property type="entry name" value="NTAQ1"/>
</dbReference>
<evidence type="ECO:0000313" key="11">
    <source>
        <dbReference type="Proteomes" id="UP000237968"/>
    </source>
</evidence>
<dbReference type="PANTHER" id="PTHR13035:SF0">
    <property type="entry name" value="PROTEIN N-TERMINAL GLUTAMINE AMIDOHYDROLASE"/>
    <property type="match status" value="1"/>
</dbReference>
<dbReference type="Gene3D" id="3.10.620.10">
    <property type="entry name" value="Protein N-terminal glutamine amidohydrolase, alpha beta roll"/>
    <property type="match status" value="1"/>
</dbReference>